<sequence length="187" mass="19397">MTAARVTTLPAGSIRWALSAVAAAALVAATTADAAADAPKVSTKITPKGEVVASVTVAAAPAAVREVLGSAERSHGLSPFTVSAKATPDGSCERVKLKTRGLLSPFELETRRCPTASGWKETLVASAHFVEYWNEWVVEDAGAGSTTVTFRTRTMPNVAVPEAIIQTETKRVLAKLMHNLTAAVAGG</sequence>
<proteinExistence type="predicted"/>
<dbReference type="Proteomes" id="UP001164459">
    <property type="component" value="Chromosome"/>
</dbReference>
<dbReference type="RefSeq" id="WP_269038322.1">
    <property type="nucleotide sequence ID" value="NZ_CP114040.1"/>
</dbReference>
<evidence type="ECO:0000256" key="1">
    <source>
        <dbReference type="SAM" id="SignalP"/>
    </source>
</evidence>
<organism evidence="2 3">
    <name type="scientific">Nannocystis punicea</name>
    <dbReference type="NCBI Taxonomy" id="2995304"/>
    <lineage>
        <taxon>Bacteria</taxon>
        <taxon>Pseudomonadati</taxon>
        <taxon>Myxococcota</taxon>
        <taxon>Polyangia</taxon>
        <taxon>Nannocystales</taxon>
        <taxon>Nannocystaceae</taxon>
        <taxon>Nannocystis</taxon>
    </lineage>
</organism>
<dbReference type="Gene3D" id="3.30.530.20">
    <property type="match status" value="1"/>
</dbReference>
<dbReference type="InterPro" id="IPR019587">
    <property type="entry name" value="Polyketide_cyclase/dehydratase"/>
</dbReference>
<evidence type="ECO:0000313" key="3">
    <source>
        <dbReference type="Proteomes" id="UP001164459"/>
    </source>
</evidence>
<evidence type="ECO:0008006" key="4">
    <source>
        <dbReference type="Google" id="ProtNLM"/>
    </source>
</evidence>
<accession>A0ABY7HA59</accession>
<dbReference type="InterPro" id="IPR023393">
    <property type="entry name" value="START-like_dom_sf"/>
</dbReference>
<feature type="chain" id="PRO_5045858586" description="Polyketide cyclase / dehydrase and lipid transport" evidence="1">
    <location>
        <begin position="35"/>
        <end position="187"/>
    </location>
</feature>
<dbReference type="Pfam" id="PF10604">
    <property type="entry name" value="Polyketide_cyc2"/>
    <property type="match status" value="1"/>
</dbReference>
<name>A0ABY7HA59_9BACT</name>
<keyword evidence="1" id="KW-0732">Signal</keyword>
<dbReference type="SUPFAM" id="SSF55961">
    <property type="entry name" value="Bet v1-like"/>
    <property type="match status" value="1"/>
</dbReference>
<feature type="signal peptide" evidence="1">
    <location>
        <begin position="1"/>
        <end position="34"/>
    </location>
</feature>
<protein>
    <recommendedName>
        <fullName evidence="4">Polyketide cyclase / dehydrase and lipid transport</fullName>
    </recommendedName>
</protein>
<reference evidence="2" key="1">
    <citation type="submission" date="2022-11" db="EMBL/GenBank/DDBJ databases">
        <title>Minimal conservation of predation-associated metabolite biosynthetic gene clusters underscores biosynthetic potential of Myxococcota including descriptions for ten novel species: Archangium lansinium sp. nov., Myxococcus landrumus sp. nov., Nannocystis bai.</title>
        <authorList>
            <person name="Ahearne A."/>
            <person name="Stevens C."/>
            <person name="Dowd S."/>
        </authorList>
    </citation>
    <scope>NUCLEOTIDE SEQUENCE</scope>
    <source>
        <strain evidence="2">Fl3</strain>
    </source>
</reference>
<evidence type="ECO:0000313" key="2">
    <source>
        <dbReference type="EMBL" id="WAS95980.1"/>
    </source>
</evidence>
<gene>
    <name evidence="2" type="ORF">O0S08_07425</name>
</gene>
<keyword evidence="3" id="KW-1185">Reference proteome</keyword>
<dbReference type="EMBL" id="CP114040">
    <property type="protein sequence ID" value="WAS95980.1"/>
    <property type="molecule type" value="Genomic_DNA"/>
</dbReference>